<dbReference type="OrthoDB" id="77766at2157"/>
<evidence type="ECO:0000313" key="4">
    <source>
        <dbReference type="EMBL" id="SFL20537.1"/>
    </source>
</evidence>
<dbReference type="EMBL" id="FOTL01000002">
    <property type="protein sequence ID" value="SFL20537.1"/>
    <property type="molecule type" value="Genomic_DNA"/>
</dbReference>
<gene>
    <name evidence="4" type="ORF">SAMN02910297_00221</name>
    <name evidence="3" type="ORF">YLM1_1291</name>
</gene>
<dbReference type="PATRIC" id="fig|294671.3.peg.1348"/>
<proteinExistence type="predicted"/>
<keyword evidence="2" id="KW-0812">Transmembrane</keyword>
<dbReference type="GeneID" id="28489602"/>
<dbReference type="KEGG" id="mol:YLM1_1291"/>
<keyword evidence="2" id="KW-1133">Transmembrane helix</keyword>
<feature type="region of interest" description="Disordered" evidence="1">
    <location>
        <begin position="360"/>
        <end position="394"/>
    </location>
</feature>
<name>A0A126R199_METOL</name>
<keyword evidence="2" id="KW-0472">Membrane</keyword>
<dbReference type="Proteomes" id="UP000183442">
    <property type="component" value="Unassembled WGS sequence"/>
</dbReference>
<dbReference type="Proteomes" id="UP000066376">
    <property type="component" value="Chromosome"/>
</dbReference>
<dbReference type="RefSeq" id="WP_067147461.1">
    <property type="nucleotide sequence ID" value="NZ_CP014265.1"/>
</dbReference>
<evidence type="ECO:0000313" key="5">
    <source>
        <dbReference type="Proteomes" id="UP000066376"/>
    </source>
</evidence>
<dbReference type="AlphaFoldDB" id="A0A126R199"/>
<dbReference type="STRING" id="294671.YLM1_1291"/>
<feature type="compositionally biased region" description="Basic and acidic residues" evidence="1">
    <location>
        <begin position="361"/>
        <end position="373"/>
    </location>
</feature>
<protein>
    <submittedName>
        <fullName evidence="3">Archaetidylserine decarboxylase</fullName>
    </submittedName>
</protein>
<reference evidence="4" key="4">
    <citation type="submission" date="2016-10" db="EMBL/GenBank/DDBJ databases">
        <authorList>
            <person name="de Groot N.N."/>
        </authorList>
    </citation>
    <scope>NUCLEOTIDE SEQUENCE [LARGE SCALE GENOMIC DNA]</scope>
    <source>
        <strain evidence="4">DSM 16632</strain>
    </source>
</reference>
<dbReference type="EMBL" id="CP014265">
    <property type="protein sequence ID" value="AMK15848.1"/>
    <property type="molecule type" value="Genomic_DNA"/>
</dbReference>
<keyword evidence="5" id="KW-1185">Reference proteome</keyword>
<organism evidence="3 5">
    <name type="scientific">Methanobrevibacter olleyae</name>
    <dbReference type="NCBI Taxonomy" id="294671"/>
    <lineage>
        <taxon>Archaea</taxon>
        <taxon>Methanobacteriati</taxon>
        <taxon>Methanobacteriota</taxon>
        <taxon>Methanomada group</taxon>
        <taxon>Methanobacteria</taxon>
        <taxon>Methanobacteriales</taxon>
        <taxon>Methanobacteriaceae</taxon>
        <taxon>Methanobrevibacter</taxon>
    </lineage>
</organism>
<evidence type="ECO:0000256" key="2">
    <source>
        <dbReference type="SAM" id="Phobius"/>
    </source>
</evidence>
<evidence type="ECO:0000313" key="3">
    <source>
        <dbReference type="EMBL" id="AMK15848.1"/>
    </source>
</evidence>
<accession>A0A126R199</accession>
<evidence type="ECO:0000313" key="6">
    <source>
        <dbReference type="Proteomes" id="UP000183442"/>
    </source>
</evidence>
<feature type="transmembrane region" description="Helical" evidence="2">
    <location>
        <begin position="180"/>
        <end position="202"/>
    </location>
</feature>
<evidence type="ECO:0000256" key="1">
    <source>
        <dbReference type="SAM" id="MobiDB-lite"/>
    </source>
</evidence>
<feature type="compositionally biased region" description="Polar residues" evidence="1">
    <location>
        <begin position="374"/>
        <end position="384"/>
    </location>
</feature>
<reference evidence="6" key="3">
    <citation type="submission" date="2016-10" db="EMBL/GenBank/DDBJ databases">
        <authorList>
            <person name="Varghese N."/>
        </authorList>
    </citation>
    <scope>NUCLEOTIDE SEQUENCE [LARGE SCALE GENOMIC DNA]</scope>
    <source>
        <strain evidence="6">DSM 16632</strain>
    </source>
</reference>
<reference evidence="3 5" key="1">
    <citation type="journal article" date="2016" name="Genome Announc.">
        <title>Draft Genome Sequence of the Rumen Methanogen Methanobrevibacter olleyae YLM1.</title>
        <authorList>
            <person name="Kelly W.J."/>
            <person name="Li D."/>
            <person name="Lambie S.C."/>
            <person name="Cox F."/>
            <person name="Attwood G.T."/>
            <person name="Altermann E."/>
            <person name="Leahy S.C."/>
        </authorList>
    </citation>
    <scope>NUCLEOTIDE SEQUENCE [LARGE SCALE GENOMIC DNA]</scope>
    <source>
        <strain evidence="3 5">YLM1</strain>
    </source>
</reference>
<sequence length="567" mass="64450">MTNRKNRFNLFKNNSFKSKFKNLWGKNKLKSDGNNKDKKGSHLNFTNFDSIIPENSPLKNNSSSSSGFYNDKFSSKDIFNIDEDLEGVDEKYEKYIYSHDCDDLTDFENSREVGSFNEAKPFNSLDYEESDLNFSKNSINNGYYKKKNIDKNSANKKNIKDVLLNFKNSLLNKDSSSKSLFGKIAIILIFLVLISSVFYFFIYQPFQNELNLEKNSKLNELNALYKGPLELNENFYSLENQINQAYDIDEIRSIDVLRYATKDWRIYHSSKIVSSKDAFGRVMMSYGESKNVIMSVKDANEFIRDNDAKILSNVQFEKVNTVIVPISLSRLQATAGLISVGSVVDIYSLNNDSSEYNGYGDIKDESDSIHSEDNSLNNTLSSNGKGAGDNENLEYNSSYGSSSFSNLSQNKLEKIEEGPKVSGATVLAILRSKDSGLVDSTISISNTIIKGNQTNLFENRTSFSSDVEELLKRELLNSNRNNNTLDSYLMNYGIRLSNFERMSNLGDLDSEYIILLEVPQSDVNFVINNMDNLILTIPTDFAPNWAVSELSETYYQNLYQNQSLDLF</sequence>
<reference evidence="5" key="2">
    <citation type="submission" date="2016-02" db="EMBL/GenBank/DDBJ databases">
        <title>The draft genome sequence of the rumen methanogen Methanobrevibacter olleyae YLM1.</title>
        <authorList>
            <consortium name="New Zealand Agricultural Greenhouse Gas Research Centre/Pastoral Greenhouse Gas Research Consortium"/>
            <person name="Kelly W.J."/>
            <person name="Li D."/>
            <person name="Lambie S.C."/>
            <person name="Attwood G.T."/>
            <person name="Altermann E."/>
            <person name="Leahy S.C."/>
        </authorList>
    </citation>
    <scope>NUCLEOTIDE SEQUENCE [LARGE SCALE GENOMIC DNA]</scope>
    <source>
        <strain evidence="5">YLM1</strain>
    </source>
</reference>